<feature type="region of interest" description="Disordered" evidence="1">
    <location>
        <begin position="345"/>
        <end position="367"/>
    </location>
</feature>
<feature type="region of interest" description="Disordered" evidence="1">
    <location>
        <begin position="454"/>
        <end position="473"/>
    </location>
</feature>
<sequence length="692" mass="74532">MSYSHIQSPIIADDDEMSRLFEQFFGSPPVASNTAFSGPSSEQTTILPQHDEDLFGDDADASDTVAPVNEVEKENDNNENVDGVKEQIIVTLPEQGTQIASGDGDVLQNLENIHTYDSTLNALSGGTEINYQFPTTTSGNVEYQNTTYGNANSGINYEFPTNGSRSANSQIAMQRDVNFEINHEFSPNGADSSVNYDNDYSLQTYTHENISQAADLQADTLGFESMRYALEPNDFTSYMGNYYFPNDENAVGDVDESSPFPITTDLTHPVALAEESDFGSTGVVQNNDNNVGFLLFLPNLDLISLIAQQYTVIGDHDPIPITDNETIPGQTQAIGYDDNFSLSFPPSTQSNHPVAQGSGLESNGDVQNNDTNDAVVGDNTQIPVVDNNNPALPQPPTNIQGSGGFFILPYYDFSTGQISHVPFPIPLPVGSPTNPAAGDHYPVPITNNNNLAVPDQTPVAGDEDNSSAGSLVPVSHAESNYPVAETSDLENNGVQNNNNNQSAVVGENNETPVTDTTNSTLPQPLASAPGSGGYFILPYYDNSTGQITQAPIPVSAVQEMVQQTNLRPNEMLGPMYLHDSFNASVQQPEFVQGNSRADAIPTTMGVLDSTDPNMNFWASEMSGGDPIQNITAMPSANTRLVPTHPLPLLLPFLHHSDPKDHLKKPTSRLIAPSNVKPDVAHPRPPFIPIPTP</sequence>
<evidence type="ECO:0000313" key="3">
    <source>
        <dbReference type="Proteomes" id="UP001050691"/>
    </source>
</evidence>
<reference evidence="2" key="1">
    <citation type="submission" date="2021-10" db="EMBL/GenBank/DDBJ databases">
        <title>De novo Genome Assembly of Clathrus columnatus (Basidiomycota, Fungi) Using Illumina and Nanopore Sequence Data.</title>
        <authorList>
            <person name="Ogiso-Tanaka E."/>
            <person name="Itagaki H."/>
            <person name="Hosoya T."/>
            <person name="Hosaka K."/>
        </authorList>
    </citation>
    <scope>NUCLEOTIDE SEQUENCE</scope>
    <source>
        <strain evidence="2">MO-923</strain>
    </source>
</reference>
<feature type="compositionally biased region" description="Low complexity" evidence="1">
    <location>
        <begin position="490"/>
        <end position="509"/>
    </location>
</feature>
<comment type="caution">
    <text evidence="2">The sequence shown here is derived from an EMBL/GenBank/DDBJ whole genome shotgun (WGS) entry which is preliminary data.</text>
</comment>
<name>A0AAV5ALE1_9AGAM</name>
<gene>
    <name evidence="2" type="ORF">Clacol_008007</name>
</gene>
<dbReference type="AlphaFoldDB" id="A0AAV5ALE1"/>
<evidence type="ECO:0000313" key="2">
    <source>
        <dbReference type="EMBL" id="GJJ13751.1"/>
    </source>
</evidence>
<organism evidence="2 3">
    <name type="scientific">Clathrus columnatus</name>
    <dbReference type="NCBI Taxonomy" id="1419009"/>
    <lineage>
        <taxon>Eukaryota</taxon>
        <taxon>Fungi</taxon>
        <taxon>Dikarya</taxon>
        <taxon>Basidiomycota</taxon>
        <taxon>Agaricomycotina</taxon>
        <taxon>Agaricomycetes</taxon>
        <taxon>Phallomycetidae</taxon>
        <taxon>Phallales</taxon>
        <taxon>Clathraceae</taxon>
        <taxon>Clathrus</taxon>
    </lineage>
</organism>
<keyword evidence="3" id="KW-1185">Reference proteome</keyword>
<feature type="compositionally biased region" description="Pro residues" evidence="1">
    <location>
        <begin position="682"/>
        <end position="692"/>
    </location>
</feature>
<accession>A0AAV5ALE1</accession>
<dbReference type="EMBL" id="BPWL01000009">
    <property type="protein sequence ID" value="GJJ13751.1"/>
    <property type="molecule type" value="Genomic_DNA"/>
</dbReference>
<feature type="region of interest" description="Disordered" evidence="1">
    <location>
        <begin position="672"/>
        <end position="692"/>
    </location>
</feature>
<protein>
    <submittedName>
        <fullName evidence="2">Uncharacterized protein</fullName>
    </submittedName>
</protein>
<evidence type="ECO:0000256" key="1">
    <source>
        <dbReference type="SAM" id="MobiDB-lite"/>
    </source>
</evidence>
<feature type="region of interest" description="Disordered" evidence="1">
    <location>
        <begin position="487"/>
        <end position="526"/>
    </location>
</feature>
<dbReference type="Proteomes" id="UP001050691">
    <property type="component" value="Unassembled WGS sequence"/>
</dbReference>
<feature type="compositionally biased region" description="Polar residues" evidence="1">
    <location>
        <begin position="510"/>
        <end position="522"/>
    </location>
</feature>
<proteinExistence type="predicted"/>